<organism evidence="2 3">
    <name type="scientific">Massariosphaeria phaeospora</name>
    <dbReference type="NCBI Taxonomy" id="100035"/>
    <lineage>
        <taxon>Eukaryota</taxon>
        <taxon>Fungi</taxon>
        <taxon>Dikarya</taxon>
        <taxon>Ascomycota</taxon>
        <taxon>Pezizomycotina</taxon>
        <taxon>Dothideomycetes</taxon>
        <taxon>Pleosporomycetidae</taxon>
        <taxon>Pleosporales</taxon>
        <taxon>Pleosporales incertae sedis</taxon>
        <taxon>Massariosphaeria</taxon>
    </lineage>
</organism>
<reference evidence="2 3" key="1">
    <citation type="submission" date="2020-01" db="EMBL/GenBank/DDBJ databases">
        <authorList>
            <consortium name="DOE Joint Genome Institute"/>
            <person name="Haridas S."/>
            <person name="Albert R."/>
            <person name="Binder M."/>
            <person name="Bloem J."/>
            <person name="Labutti K."/>
            <person name="Salamov A."/>
            <person name="Andreopoulos B."/>
            <person name="Baker S.E."/>
            <person name="Barry K."/>
            <person name="Bills G."/>
            <person name="Bluhm B.H."/>
            <person name="Cannon C."/>
            <person name="Castanera R."/>
            <person name="Culley D.E."/>
            <person name="Daum C."/>
            <person name="Ezra D."/>
            <person name="Gonzalez J.B."/>
            <person name="Henrissat B."/>
            <person name="Kuo A."/>
            <person name="Liang C."/>
            <person name="Lipzen A."/>
            <person name="Lutzoni F."/>
            <person name="Magnuson J."/>
            <person name="Mondo S."/>
            <person name="Nolan M."/>
            <person name="Ohm R."/>
            <person name="Pangilinan J."/>
            <person name="Park H.-J.H."/>
            <person name="Ramirez L."/>
            <person name="Alfaro M."/>
            <person name="Sun H."/>
            <person name="Tritt A."/>
            <person name="Yoshinaga Y."/>
            <person name="Zwiers L.-H.L."/>
            <person name="Turgeon B.G."/>
            <person name="Goodwin S.B."/>
            <person name="Spatafora J.W."/>
            <person name="Crous P.W."/>
            <person name="Grigoriev I.V."/>
        </authorList>
    </citation>
    <scope>NUCLEOTIDE SEQUENCE [LARGE SCALE GENOMIC DNA]</scope>
    <source>
        <strain evidence="2 3">CBS 611.86</strain>
    </source>
</reference>
<dbReference type="OrthoDB" id="3903561at2759"/>
<sequence>MATISKYIRVKDTALWNSVSLDTHVTLWRVIYQFQFRKTSKFDHRTFGKFPFSQAKTVDVAWDICIGRGAQFLAWWVAYVVFSDALFRVIERHPASYRVFSHISLNGACLASLWALLRELFRTRSKRTWALFFYMFLSTLWVLSMPTVLGAMTGYVSTTVGWVEVNGSDEIVPATKFKQTTVVWGTKNETWESGWCAVSEQMTRYLDEQNDRTAHCDCQMPDGKLYNYGVLLRQPNSNVSECNATTFITIGKHSYDAETLDYNYYDYCIGDRAYRSEDVWGGTTRCLPDTADPAYQWGFSTMLSGLFVFVQVAWSMALYAVWQDAQFNSEIVRSGYRMTQLRAAFALTVCAGEATGLRDGELVTEEGKGLERRLYGRKKDRGAEVGYGTFRRGGKEWEDGESYGGEVAGLRERRRGSVVQTNKLATSPPTHTRRLLTNNNNTISRNTIHSKPIRSNRIEYMQAVPRYSPTHSLIPIVTPKAWPF</sequence>
<feature type="transmembrane region" description="Helical" evidence="1">
    <location>
        <begin position="129"/>
        <end position="152"/>
    </location>
</feature>
<keyword evidence="3" id="KW-1185">Reference proteome</keyword>
<accession>A0A7C8HYG4</accession>
<evidence type="ECO:0000313" key="3">
    <source>
        <dbReference type="Proteomes" id="UP000481861"/>
    </source>
</evidence>
<dbReference type="Proteomes" id="UP000481861">
    <property type="component" value="Unassembled WGS sequence"/>
</dbReference>
<feature type="transmembrane region" description="Helical" evidence="1">
    <location>
        <begin position="96"/>
        <end position="117"/>
    </location>
</feature>
<gene>
    <name evidence="2" type="ORF">BDV95DRAFT_600044</name>
</gene>
<protein>
    <submittedName>
        <fullName evidence="2">Uncharacterized protein</fullName>
    </submittedName>
</protein>
<dbReference type="EMBL" id="JAADJZ010000037">
    <property type="protein sequence ID" value="KAF2865029.1"/>
    <property type="molecule type" value="Genomic_DNA"/>
</dbReference>
<dbReference type="AlphaFoldDB" id="A0A7C8HYG4"/>
<keyword evidence="1" id="KW-1133">Transmembrane helix</keyword>
<evidence type="ECO:0000256" key="1">
    <source>
        <dbReference type="SAM" id="Phobius"/>
    </source>
</evidence>
<name>A0A7C8HYG4_9PLEO</name>
<keyword evidence="1" id="KW-0812">Transmembrane</keyword>
<keyword evidence="1" id="KW-0472">Membrane</keyword>
<proteinExistence type="predicted"/>
<evidence type="ECO:0000313" key="2">
    <source>
        <dbReference type="EMBL" id="KAF2865029.1"/>
    </source>
</evidence>
<feature type="transmembrane region" description="Helical" evidence="1">
    <location>
        <begin position="72"/>
        <end position="90"/>
    </location>
</feature>
<comment type="caution">
    <text evidence="2">The sequence shown here is derived from an EMBL/GenBank/DDBJ whole genome shotgun (WGS) entry which is preliminary data.</text>
</comment>